<protein>
    <submittedName>
        <fullName evidence="1">Uncharacterized protein</fullName>
    </submittedName>
</protein>
<proteinExistence type="predicted"/>
<organism evidence="1 2">
    <name type="scientific">Streptomyces synnematoformans</name>
    <dbReference type="NCBI Taxonomy" id="415721"/>
    <lineage>
        <taxon>Bacteria</taxon>
        <taxon>Bacillati</taxon>
        <taxon>Actinomycetota</taxon>
        <taxon>Actinomycetes</taxon>
        <taxon>Kitasatosporales</taxon>
        <taxon>Streptomycetaceae</taxon>
        <taxon>Streptomyces</taxon>
    </lineage>
</organism>
<accession>A0ABN2XDJ8</accession>
<dbReference type="Proteomes" id="UP001500443">
    <property type="component" value="Unassembled WGS sequence"/>
</dbReference>
<evidence type="ECO:0000313" key="1">
    <source>
        <dbReference type="EMBL" id="GAA2108093.1"/>
    </source>
</evidence>
<name>A0ABN2XDJ8_9ACTN</name>
<evidence type="ECO:0000313" key="2">
    <source>
        <dbReference type="Proteomes" id="UP001500443"/>
    </source>
</evidence>
<dbReference type="RefSeq" id="WP_344287146.1">
    <property type="nucleotide sequence ID" value="NZ_BAAAPF010000003.1"/>
</dbReference>
<comment type="caution">
    <text evidence="1">The sequence shown here is derived from an EMBL/GenBank/DDBJ whole genome shotgun (WGS) entry which is preliminary data.</text>
</comment>
<sequence length="78" mass="8439">MADTNPADGAGAERLRIYWTTGPGGAKIAWGTPGDFDRCVKLLDEHMPGRAEGYCNLLHKRATGIYPATHAAQLRGRD</sequence>
<reference evidence="1 2" key="1">
    <citation type="journal article" date="2019" name="Int. J. Syst. Evol. Microbiol.">
        <title>The Global Catalogue of Microorganisms (GCM) 10K type strain sequencing project: providing services to taxonomists for standard genome sequencing and annotation.</title>
        <authorList>
            <consortium name="The Broad Institute Genomics Platform"/>
            <consortium name="The Broad Institute Genome Sequencing Center for Infectious Disease"/>
            <person name="Wu L."/>
            <person name="Ma J."/>
        </authorList>
    </citation>
    <scope>NUCLEOTIDE SEQUENCE [LARGE SCALE GENOMIC DNA]</scope>
    <source>
        <strain evidence="1 2">JCM 15481</strain>
    </source>
</reference>
<gene>
    <name evidence="1" type="ORF">GCM10009802_03710</name>
</gene>
<dbReference type="EMBL" id="BAAAPF010000003">
    <property type="protein sequence ID" value="GAA2108093.1"/>
    <property type="molecule type" value="Genomic_DNA"/>
</dbReference>
<keyword evidence="2" id="KW-1185">Reference proteome</keyword>